<evidence type="ECO:0000256" key="1">
    <source>
        <dbReference type="SAM" id="Coils"/>
    </source>
</evidence>
<feature type="coiled-coil region" evidence="1">
    <location>
        <begin position="1"/>
        <end position="28"/>
    </location>
</feature>
<dbReference type="Proteomes" id="UP000003781">
    <property type="component" value="Unassembled WGS sequence"/>
</dbReference>
<accession>A3ITI7</accession>
<comment type="caution">
    <text evidence="2">The sequence shown here is derived from an EMBL/GenBank/DDBJ whole genome shotgun (WGS) entry which is preliminary data.</text>
</comment>
<sequence>MSKIIANRKKLQEKLQQATDNIEFLLQVEKAHCENNRQTLGESRKNKVREMVRNDGFEFSGKFTLGRVKNNDFK</sequence>
<dbReference type="RefSeq" id="WP_008276695.1">
    <property type="nucleotide sequence ID" value="NZ_AAXW01000029.1"/>
</dbReference>
<dbReference type="OrthoDB" id="583660at2"/>
<proteinExistence type="predicted"/>
<gene>
    <name evidence="2" type="ORF">CY0110_30498</name>
</gene>
<keyword evidence="3" id="KW-1185">Reference proteome</keyword>
<dbReference type="EMBL" id="AAXW01000029">
    <property type="protein sequence ID" value="EAZ90168.1"/>
    <property type="molecule type" value="Genomic_DNA"/>
</dbReference>
<name>A3ITI7_9CHRO</name>
<dbReference type="AlphaFoldDB" id="A3ITI7"/>
<evidence type="ECO:0000313" key="3">
    <source>
        <dbReference type="Proteomes" id="UP000003781"/>
    </source>
</evidence>
<organism evidence="2 3">
    <name type="scientific">Crocosphaera chwakensis CCY0110</name>
    <dbReference type="NCBI Taxonomy" id="391612"/>
    <lineage>
        <taxon>Bacteria</taxon>
        <taxon>Bacillati</taxon>
        <taxon>Cyanobacteriota</taxon>
        <taxon>Cyanophyceae</taxon>
        <taxon>Oscillatoriophycideae</taxon>
        <taxon>Chroococcales</taxon>
        <taxon>Aphanothecaceae</taxon>
        <taxon>Crocosphaera</taxon>
        <taxon>Crocosphaera chwakensis</taxon>
    </lineage>
</organism>
<keyword evidence="1" id="KW-0175">Coiled coil</keyword>
<protein>
    <submittedName>
        <fullName evidence="2">Uncharacterized protein</fullName>
    </submittedName>
</protein>
<reference evidence="2 3" key="1">
    <citation type="submission" date="2007-03" db="EMBL/GenBank/DDBJ databases">
        <authorList>
            <person name="Stal L."/>
            <person name="Ferriera S."/>
            <person name="Johnson J."/>
            <person name="Kravitz S."/>
            <person name="Beeson K."/>
            <person name="Sutton G."/>
            <person name="Rogers Y.-H."/>
            <person name="Friedman R."/>
            <person name="Frazier M."/>
            <person name="Venter J.C."/>
        </authorList>
    </citation>
    <scope>NUCLEOTIDE SEQUENCE [LARGE SCALE GENOMIC DNA]</scope>
    <source>
        <strain evidence="2 3">CCY0110</strain>
    </source>
</reference>
<dbReference type="eggNOG" id="ENOG5032ZHD">
    <property type="taxonomic scope" value="Bacteria"/>
</dbReference>
<evidence type="ECO:0000313" key="2">
    <source>
        <dbReference type="EMBL" id="EAZ90168.1"/>
    </source>
</evidence>